<dbReference type="Proteomes" id="UP000298327">
    <property type="component" value="Unassembled WGS sequence"/>
</dbReference>
<dbReference type="Gene3D" id="1.20.1280.50">
    <property type="match status" value="1"/>
</dbReference>
<keyword evidence="2" id="KW-1185">Reference proteome</keyword>
<dbReference type="OrthoDB" id="2884925at2759"/>
<accession>A0A4Y9YDX3</accession>
<evidence type="ECO:0000313" key="2">
    <source>
        <dbReference type="Proteomes" id="UP000298327"/>
    </source>
</evidence>
<dbReference type="STRING" id="205917.A0A4Y9YDX3"/>
<proteinExistence type="predicted"/>
<sequence length="581" mass="64975">MCFTATLPKSYYRISARQIQCDRGYSTRNHTHLVGNSISMEQSNDGPLSIRQVLQVDNEIDNLVVQLSSLGARRNGTLPIYRLPSELIAQVFKKLAAIQKPGNHTGVLRLGWIVVTHVCQHWRNIALQHTNLWTTISSGLGSQWMEEMLARSASLPLDIQFEARQADEVYSLTENFHRAAHLHLIVEDPKDMRNFLRCPAPLLETCNLSGNGHSYGLSDVLFANAAPRLRRLEMTSLILPWTCAGLVSLVDLSITYDGMKSLRERFAPTYHSELYQVLSRMPNLESLTLVYCLPAHWHRNEAFPNLDNTGAAISLPVLKHLSITSAVVDVAVFLGSCRLSPTCKLVIGCDTNYPNGTGHLKEFATVLPDLLRSTDKPLLRLAIHASKPDKTYTLSLWTSAHPWPGGPLFPSDSNHPSCSEEESKPNVQIVGYTLASFWSSSGLEVSRAISLTAYNLCPRNLEVLDLMGDKLQWDWAQFHPAMTCVQQIRVHRSLGLALLDYLAGPVALHLRTITIAGGPRSRVPTEAKEAALFKAFYKTMKKRRRMAAPLERLYLPGYSEELLEDIELATNVPTWVTYECP</sequence>
<dbReference type="AlphaFoldDB" id="A0A4Y9YDX3"/>
<organism evidence="1 2">
    <name type="scientific">Dentipellis fragilis</name>
    <dbReference type="NCBI Taxonomy" id="205917"/>
    <lineage>
        <taxon>Eukaryota</taxon>
        <taxon>Fungi</taxon>
        <taxon>Dikarya</taxon>
        <taxon>Basidiomycota</taxon>
        <taxon>Agaricomycotina</taxon>
        <taxon>Agaricomycetes</taxon>
        <taxon>Russulales</taxon>
        <taxon>Hericiaceae</taxon>
        <taxon>Dentipellis</taxon>
    </lineage>
</organism>
<evidence type="ECO:0000313" key="1">
    <source>
        <dbReference type="EMBL" id="TFY60734.1"/>
    </source>
</evidence>
<gene>
    <name evidence="1" type="ORF">EVG20_g7316</name>
</gene>
<reference evidence="1 2" key="1">
    <citation type="submission" date="2019-02" db="EMBL/GenBank/DDBJ databases">
        <title>Genome sequencing of the rare red list fungi Dentipellis fragilis.</title>
        <authorList>
            <person name="Buettner E."/>
            <person name="Kellner H."/>
        </authorList>
    </citation>
    <scope>NUCLEOTIDE SEQUENCE [LARGE SCALE GENOMIC DNA]</scope>
    <source>
        <strain evidence="1 2">DSM 105465</strain>
    </source>
</reference>
<name>A0A4Y9YDX3_9AGAM</name>
<protein>
    <submittedName>
        <fullName evidence="1">Uncharacterized protein</fullName>
    </submittedName>
</protein>
<dbReference type="EMBL" id="SEOQ01000547">
    <property type="protein sequence ID" value="TFY60734.1"/>
    <property type="molecule type" value="Genomic_DNA"/>
</dbReference>
<comment type="caution">
    <text evidence="1">The sequence shown here is derived from an EMBL/GenBank/DDBJ whole genome shotgun (WGS) entry which is preliminary data.</text>
</comment>